<dbReference type="GO" id="GO:0003676">
    <property type="term" value="F:nucleic acid binding"/>
    <property type="evidence" value="ECO:0007669"/>
    <property type="project" value="InterPro"/>
</dbReference>
<comment type="cofactor">
    <cofactor evidence="2">
        <name>Mn(2+)</name>
        <dbReference type="ChEBI" id="CHEBI:29035"/>
    </cofactor>
</comment>
<gene>
    <name evidence="12" type="ORF">CLV83_0724</name>
</gene>
<dbReference type="InterPro" id="IPR040603">
    <property type="entry name" value="FAN1_SAP_bact"/>
</dbReference>
<keyword evidence="9" id="KW-0460">Magnesium</keyword>
<evidence type="ECO:0000313" key="13">
    <source>
        <dbReference type="Proteomes" id="UP000294546"/>
    </source>
</evidence>
<dbReference type="Pfam" id="PF21315">
    <property type="entry name" value="FAN1_HTH"/>
    <property type="match status" value="1"/>
</dbReference>
<evidence type="ECO:0000256" key="8">
    <source>
        <dbReference type="ARBA" id="ARBA00022801"/>
    </source>
</evidence>
<keyword evidence="7" id="KW-0479">Metal-binding</keyword>
<name>A0A4R1GN45_9GAMM</name>
<evidence type="ECO:0000256" key="2">
    <source>
        <dbReference type="ARBA" id="ARBA00001936"/>
    </source>
</evidence>
<reference evidence="12 13" key="1">
    <citation type="submission" date="2019-03" db="EMBL/GenBank/DDBJ databases">
        <title>Genomic Encyclopedia of Archaeal and Bacterial Type Strains, Phase II (KMG-II): from individual species to whole genera.</title>
        <authorList>
            <person name="Goeker M."/>
        </authorList>
    </citation>
    <scope>NUCLEOTIDE SEQUENCE [LARGE SCALE GENOMIC DNA]</scope>
    <source>
        <strain evidence="12 13">DSM 27697</strain>
    </source>
</reference>
<evidence type="ECO:0000259" key="11">
    <source>
        <dbReference type="SMART" id="SM00990"/>
    </source>
</evidence>
<dbReference type="PANTHER" id="PTHR15749:SF4">
    <property type="entry name" value="FANCONI-ASSOCIATED NUCLEASE 1"/>
    <property type="match status" value="1"/>
</dbReference>
<dbReference type="Pfam" id="PF18081">
    <property type="entry name" value="FANC_SAP"/>
    <property type="match status" value="1"/>
</dbReference>
<dbReference type="Proteomes" id="UP000294546">
    <property type="component" value="Unassembled WGS sequence"/>
</dbReference>
<evidence type="ECO:0000256" key="7">
    <source>
        <dbReference type="ARBA" id="ARBA00022723"/>
    </source>
</evidence>
<evidence type="ECO:0000256" key="1">
    <source>
        <dbReference type="ARBA" id="ARBA00000983"/>
    </source>
</evidence>
<dbReference type="InterPro" id="IPR049125">
    <property type="entry name" value="FAN1-like_WH"/>
</dbReference>
<feature type="domain" description="VRR-NUC" evidence="11">
    <location>
        <begin position="443"/>
        <end position="557"/>
    </location>
</feature>
<dbReference type="GO" id="GO:0046872">
    <property type="term" value="F:metal ion binding"/>
    <property type="evidence" value="ECO:0007669"/>
    <property type="project" value="UniProtKB-KW"/>
</dbReference>
<keyword evidence="13" id="KW-1185">Reference proteome</keyword>
<dbReference type="OrthoDB" id="9803913at2"/>
<evidence type="ECO:0000256" key="10">
    <source>
        <dbReference type="ARBA" id="ARBA00023211"/>
    </source>
</evidence>
<organism evidence="12 13">
    <name type="scientific">Marinobacterium mangrovicola</name>
    <dbReference type="NCBI Taxonomy" id="1476959"/>
    <lineage>
        <taxon>Bacteria</taxon>
        <taxon>Pseudomonadati</taxon>
        <taxon>Pseudomonadota</taxon>
        <taxon>Gammaproteobacteria</taxon>
        <taxon>Oceanospirillales</taxon>
        <taxon>Oceanospirillaceae</taxon>
        <taxon>Marinobacterium</taxon>
    </lineage>
</organism>
<keyword evidence="6" id="KW-0540">Nuclease</keyword>
<dbReference type="GO" id="GO:0036297">
    <property type="term" value="P:interstrand cross-link repair"/>
    <property type="evidence" value="ECO:0007669"/>
    <property type="project" value="InterPro"/>
</dbReference>
<dbReference type="Gene3D" id="3.40.1350.10">
    <property type="match status" value="1"/>
</dbReference>
<evidence type="ECO:0000256" key="6">
    <source>
        <dbReference type="ARBA" id="ARBA00022722"/>
    </source>
</evidence>
<keyword evidence="8" id="KW-0378">Hydrolase</keyword>
<comment type="caution">
    <text evidence="12">The sequence shown here is derived from an EMBL/GenBank/DDBJ whole genome shotgun (WGS) entry which is preliminary data.</text>
</comment>
<dbReference type="Pfam" id="PF08774">
    <property type="entry name" value="VRR_NUC"/>
    <property type="match status" value="1"/>
</dbReference>
<dbReference type="InterPro" id="IPR033315">
    <property type="entry name" value="Fan1-like"/>
</dbReference>
<evidence type="ECO:0000256" key="3">
    <source>
        <dbReference type="ARBA" id="ARBA00001946"/>
    </source>
</evidence>
<dbReference type="EC" id="3.1.4.1" evidence="5"/>
<keyword evidence="10" id="KW-0464">Manganese</keyword>
<accession>A0A4R1GN45</accession>
<comment type="similarity">
    <text evidence="4">Belongs to the FAN1 family.</text>
</comment>
<evidence type="ECO:0000256" key="9">
    <source>
        <dbReference type="ARBA" id="ARBA00022842"/>
    </source>
</evidence>
<sequence>MPASNTETFQLDRPKGADLEDPRYYLRNFHTLIDWVETYHGDLLLDSERERLAALRELPEEARCLLVRMVMRSGELFRQSKLNYAEIGDITAPLQLLEQQGWVQLDPELDVVQFCALVTRPELAEAFKDELASLPASTKKANQIALLADLYGDELKPFSQWWPDSQDLLAGLTDNDLLSRLRLMFFGNLSQDWSTFVLTELGHHRYENVAFSPESRAFASRDEVDHYLQMHALRDLLECAENPADIYHALPARPENSWLKSRYSRLLFQIAREAERAGDTEFAAELYAQSQHREALIRRFRVLEKLTPTEKTLADLREQMTGQLRPEVQEALGRIEHRLARKLGEKKAAARKTDNLPRMDLSLPASGYVEGAVAEHLGGESAPCLHVENSLINGLFALLCWDALYAPLPGAFFHPFHAAPADLNRPDFVERRRALFEERLASLDSEEYKAVIRQNLADKWGITNRFVHWGLLTADVVELALACIPATDLEACFRRLLEDIPAHRSGLPDLVQFFPAQRRYRLIEVKGPGDRLQDHQRRWLDFCLARGMDVSVCYVTWSDQADQAEVHLSED</sequence>
<dbReference type="GO" id="GO:0004528">
    <property type="term" value="F:phosphodiesterase I activity"/>
    <property type="evidence" value="ECO:0007669"/>
    <property type="project" value="UniProtKB-EC"/>
</dbReference>
<protein>
    <recommendedName>
        <fullName evidence="5">phosphodiesterase I</fullName>
        <ecNumber evidence="5">3.1.4.1</ecNumber>
    </recommendedName>
</protein>
<evidence type="ECO:0000256" key="5">
    <source>
        <dbReference type="ARBA" id="ARBA00012029"/>
    </source>
</evidence>
<dbReference type="InterPro" id="IPR011856">
    <property type="entry name" value="tRNA_endonuc-like_dom_sf"/>
</dbReference>
<dbReference type="FunFam" id="3.40.1350.10:FF:000024">
    <property type="entry name" value="Fanconi-associated nuclease"/>
    <property type="match status" value="1"/>
</dbReference>
<dbReference type="PANTHER" id="PTHR15749">
    <property type="entry name" value="FANCONI-ASSOCIATED NUCLEASE 1"/>
    <property type="match status" value="1"/>
</dbReference>
<comment type="cofactor">
    <cofactor evidence="3">
        <name>Mg(2+)</name>
        <dbReference type="ChEBI" id="CHEBI:18420"/>
    </cofactor>
</comment>
<dbReference type="SMART" id="SM00990">
    <property type="entry name" value="VRR_NUC"/>
    <property type="match status" value="1"/>
</dbReference>
<dbReference type="EMBL" id="SMFU01000007">
    <property type="protein sequence ID" value="TCK08633.1"/>
    <property type="molecule type" value="Genomic_DNA"/>
</dbReference>
<comment type="catalytic activity">
    <reaction evidence="1">
        <text>Hydrolytically removes 5'-nucleotides successively from the 3'-hydroxy termini of 3'-hydroxy-terminated oligonucleotides.</text>
        <dbReference type="EC" id="3.1.4.1"/>
    </reaction>
</comment>
<dbReference type="InterPro" id="IPR014883">
    <property type="entry name" value="VRR_NUC"/>
</dbReference>
<proteinExistence type="inferred from homology"/>
<evidence type="ECO:0000256" key="4">
    <source>
        <dbReference type="ARBA" id="ARBA00005533"/>
    </source>
</evidence>
<dbReference type="RefSeq" id="WP_132287596.1">
    <property type="nucleotide sequence ID" value="NZ_SMFU01000007.1"/>
</dbReference>
<evidence type="ECO:0000313" key="12">
    <source>
        <dbReference type="EMBL" id="TCK08633.1"/>
    </source>
</evidence>
<dbReference type="AlphaFoldDB" id="A0A4R1GN45"/>